<keyword evidence="2" id="KW-0694">RNA-binding</keyword>
<dbReference type="PANTHER" id="PTHR10472:SF5">
    <property type="entry name" value="D-AMINOACYL-TRNA DEACYLASE 1"/>
    <property type="match status" value="1"/>
</dbReference>
<proteinExistence type="inferred from homology"/>
<dbReference type="EMBL" id="BMJH01000001">
    <property type="protein sequence ID" value="GGC59902.1"/>
    <property type="molecule type" value="Genomic_DNA"/>
</dbReference>
<dbReference type="GO" id="GO:0051500">
    <property type="term" value="F:D-tyrosyl-tRNA(Tyr) deacylase activity"/>
    <property type="evidence" value="ECO:0007669"/>
    <property type="project" value="TreeGrafter"/>
</dbReference>
<dbReference type="GO" id="GO:0000049">
    <property type="term" value="F:tRNA binding"/>
    <property type="evidence" value="ECO:0007669"/>
    <property type="project" value="UniProtKB-UniRule"/>
</dbReference>
<dbReference type="Pfam" id="PF02580">
    <property type="entry name" value="Tyr_Deacylase"/>
    <property type="match status" value="1"/>
</dbReference>
<dbReference type="InterPro" id="IPR003732">
    <property type="entry name" value="Daa-tRNA_deacyls_DTD"/>
</dbReference>
<gene>
    <name evidence="2 3" type="primary">dtd</name>
    <name evidence="3" type="ORF">GCM10011410_10430</name>
</gene>
<feature type="short sequence motif" description="Gly-cisPro motif, important for rejection of L-amino acids" evidence="2">
    <location>
        <begin position="133"/>
        <end position="134"/>
    </location>
</feature>
<reference evidence="3" key="1">
    <citation type="journal article" date="2014" name="Int. J. Syst. Evol. Microbiol.">
        <title>Complete genome sequence of Corynebacterium casei LMG S-19264T (=DSM 44701T), isolated from a smear-ripened cheese.</title>
        <authorList>
            <consortium name="US DOE Joint Genome Institute (JGI-PGF)"/>
            <person name="Walter F."/>
            <person name="Albersmeier A."/>
            <person name="Kalinowski J."/>
            <person name="Ruckert C."/>
        </authorList>
    </citation>
    <scope>NUCLEOTIDE SEQUENCE</scope>
    <source>
        <strain evidence="3">CGMCC 1.15478</strain>
    </source>
</reference>
<evidence type="ECO:0000313" key="4">
    <source>
        <dbReference type="Proteomes" id="UP000641514"/>
    </source>
</evidence>
<evidence type="ECO:0000313" key="3">
    <source>
        <dbReference type="EMBL" id="GGC59902.1"/>
    </source>
</evidence>
<dbReference type="InterPro" id="IPR023509">
    <property type="entry name" value="DTD-like_sf"/>
</dbReference>
<protein>
    <recommendedName>
        <fullName evidence="2">D-aminoacyl-tRNA deacylase</fullName>
        <shortName evidence="2">DTD</shortName>
        <ecNumber evidence="2">3.1.1.96</ecNumber>
    </recommendedName>
    <alternativeName>
        <fullName evidence="2">Gly-tRNA(Ala) deacylase</fullName>
        <ecNumber evidence="2">3.1.1.-</ecNumber>
    </alternativeName>
</protein>
<comment type="function">
    <text evidence="2">An aminoacyl-tRNA editing enzyme that deacylates mischarged D-aminoacyl-tRNAs. Also deacylates mischarged glycyl-tRNA(Ala), protecting cells against glycine mischarging by AlaRS. Acts via tRNA-based rather than protein-based catalysis; rejects L-amino acids rather than detecting D-amino acids in the active site. By recycling D-aminoacyl-tRNA to D-amino acids and free tRNA molecules, this enzyme counteracts the toxicity associated with the formation of D-aminoacyl-tRNA entities in vivo and helps enforce protein L-homochirality.</text>
</comment>
<comment type="caution">
    <text evidence="3">The sequence shown here is derived from an EMBL/GenBank/DDBJ whole genome shotgun (WGS) entry which is preliminary data.</text>
</comment>
<dbReference type="PANTHER" id="PTHR10472">
    <property type="entry name" value="D-TYROSYL-TRNA TYR DEACYLASE"/>
    <property type="match status" value="1"/>
</dbReference>
<sequence>MIAVVSRVLSARVHVGGVVKGEIAEPGLLVLLGVAHDDTHEAESAMARKIAELRLLREDSSVTDLNAPVLLVSQFTLLGNTKKGRRPSWSAAAQPAEAEMRYENVITALRERGITVETGIFGADMQVESINDGPFTVLVHT</sequence>
<dbReference type="HAMAP" id="MF_00518">
    <property type="entry name" value="Deacylase_Dtd"/>
    <property type="match status" value="1"/>
</dbReference>
<reference evidence="3" key="2">
    <citation type="submission" date="2020-09" db="EMBL/GenBank/DDBJ databases">
        <authorList>
            <person name="Sun Q."/>
            <person name="Zhou Y."/>
        </authorList>
    </citation>
    <scope>NUCLEOTIDE SEQUENCE</scope>
    <source>
        <strain evidence="3">CGMCC 1.15478</strain>
    </source>
</reference>
<dbReference type="FunFam" id="3.50.80.10:FF:000001">
    <property type="entry name" value="D-aminoacyl-tRNA deacylase"/>
    <property type="match status" value="1"/>
</dbReference>
<dbReference type="Proteomes" id="UP000641514">
    <property type="component" value="Unassembled WGS sequence"/>
</dbReference>
<name>A0A916U6W0_9ACTN</name>
<dbReference type="GO" id="GO:0106026">
    <property type="term" value="F:Gly-tRNA(Ala) deacylase activity"/>
    <property type="evidence" value="ECO:0007669"/>
    <property type="project" value="UniProtKB-UniRule"/>
</dbReference>
<comment type="catalytic activity">
    <reaction evidence="2">
        <text>glycyl-tRNA(Ala) + H2O = tRNA(Ala) + glycine + H(+)</text>
        <dbReference type="Rhea" id="RHEA:53744"/>
        <dbReference type="Rhea" id="RHEA-COMP:9657"/>
        <dbReference type="Rhea" id="RHEA-COMP:13640"/>
        <dbReference type="ChEBI" id="CHEBI:15377"/>
        <dbReference type="ChEBI" id="CHEBI:15378"/>
        <dbReference type="ChEBI" id="CHEBI:57305"/>
        <dbReference type="ChEBI" id="CHEBI:78442"/>
        <dbReference type="ChEBI" id="CHEBI:78522"/>
    </reaction>
</comment>
<evidence type="ECO:0000256" key="1">
    <source>
        <dbReference type="ARBA" id="ARBA00009673"/>
    </source>
</evidence>
<comment type="subcellular location">
    <subcellularLocation>
        <location evidence="2">Cytoplasm</location>
    </subcellularLocation>
</comment>
<dbReference type="RefSeq" id="WP_188671268.1">
    <property type="nucleotide sequence ID" value="NZ_BMJH01000001.1"/>
</dbReference>
<dbReference type="NCBIfam" id="TIGR00256">
    <property type="entry name" value="D-aminoacyl-tRNA deacylase"/>
    <property type="match status" value="1"/>
</dbReference>
<dbReference type="GO" id="GO:0043908">
    <property type="term" value="F:Ser(Gly)-tRNA(Ala) hydrolase activity"/>
    <property type="evidence" value="ECO:0007669"/>
    <property type="project" value="UniProtKB-UniRule"/>
</dbReference>
<keyword evidence="2" id="KW-0963">Cytoplasm</keyword>
<comment type="subunit">
    <text evidence="2">Homodimer.</text>
</comment>
<dbReference type="AlphaFoldDB" id="A0A916U6W0"/>
<keyword evidence="2" id="KW-0820">tRNA-binding</keyword>
<accession>A0A916U6W0</accession>
<dbReference type="GO" id="GO:0005737">
    <property type="term" value="C:cytoplasm"/>
    <property type="evidence" value="ECO:0007669"/>
    <property type="project" value="UniProtKB-SubCell"/>
</dbReference>
<evidence type="ECO:0000256" key="2">
    <source>
        <dbReference type="HAMAP-Rule" id="MF_00518"/>
    </source>
</evidence>
<comment type="domain">
    <text evidence="2">A Gly-cisPro motif from one monomer fits into the active site of the other monomer to allow specific chiral rejection of L-amino acids.</text>
</comment>
<keyword evidence="4" id="KW-1185">Reference proteome</keyword>
<dbReference type="Gene3D" id="3.50.80.10">
    <property type="entry name" value="D-tyrosyl-tRNA(Tyr) deacylase"/>
    <property type="match status" value="1"/>
</dbReference>
<comment type="similarity">
    <text evidence="1 2">Belongs to the DTD family.</text>
</comment>
<comment type="catalytic activity">
    <reaction evidence="2">
        <text>a D-aminoacyl-tRNA + H2O = a tRNA + a D-alpha-amino acid + H(+)</text>
        <dbReference type="Rhea" id="RHEA:13953"/>
        <dbReference type="Rhea" id="RHEA-COMP:10123"/>
        <dbReference type="Rhea" id="RHEA-COMP:10124"/>
        <dbReference type="ChEBI" id="CHEBI:15377"/>
        <dbReference type="ChEBI" id="CHEBI:15378"/>
        <dbReference type="ChEBI" id="CHEBI:59871"/>
        <dbReference type="ChEBI" id="CHEBI:78442"/>
        <dbReference type="ChEBI" id="CHEBI:79333"/>
        <dbReference type="EC" id="3.1.1.96"/>
    </reaction>
</comment>
<dbReference type="SUPFAM" id="SSF69500">
    <property type="entry name" value="DTD-like"/>
    <property type="match status" value="1"/>
</dbReference>
<dbReference type="EC" id="3.1.1.96" evidence="2"/>
<dbReference type="EC" id="3.1.1.-" evidence="2"/>
<dbReference type="GO" id="GO:0019478">
    <property type="term" value="P:D-amino acid catabolic process"/>
    <property type="evidence" value="ECO:0007669"/>
    <property type="project" value="UniProtKB-UniRule"/>
</dbReference>
<organism evidence="3 4">
    <name type="scientific">Hoyosella rhizosphaerae</name>
    <dbReference type="NCBI Taxonomy" id="1755582"/>
    <lineage>
        <taxon>Bacteria</taxon>
        <taxon>Bacillati</taxon>
        <taxon>Actinomycetota</taxon>
        <taxon>Actinomycetes</taxon>
        <taxon>Mycobacteriales</taxon>
        <taxon>Hoyosellaceae</taxon>
        <taxon>Hoyosella</taxon>
    </lineage>
</organism>
<keyword evidence="2" id="KW-0378">Hydrolase</keyword>